<dbReference type="AlphaFoldDB" id="A0A9Q1DHD0"/>
<feature type="region of interest" description="Disordered" evidence="2">
    <location>
        <begin position="746"/>
        <end position="773"/>
    </location>
</feature>
<feature type="compositionally biased region" description="Low complexity" evidence="2">
    <location>
        <begin position="216"/>
        <end position="226"/>
    </location>
</feature>
<feature type="compositionally biased region" description="Basic and acidic residues" evidence="2">
    <location>
        <begin position="53"/>
        <end position="63"/>
    </location>
</feature>
<evidence type="ECO:0000259" key="3">
    <source>
        <dbReference type="Pfam" id="PF12516"/>
    </source>
</evidence>
<dbReference type="EMBL" id="JAFJMO010000008">
    <property type="protein sequence ID" value="KAJ8269689.1"/>
    <property type="molecule type" value="Genomic_DNA"/>
</dbReference>
<keyword evidence="5" id="KW-1185">Reference proteome</keyword>
<evidence type="ECO:0000256" key="1">
    <source>
        <dbReference type="ARBA" id="ARBA00008309"/>
    </source>
</evidence>
<protein>
    <recommendedName>
        <fullName evidence="3">DUF3719 domain-containing protein</fullName>
    </recommendedName>
</protein>
<dbReference type="PANTHER" id="PTHR31997">
    <property type="entry name" value="AGAP003710-PA"/>
    <property type="match status" value="1"/>
</dbReference>
<evidence type="ECO:0000313" key="5">
    <source>
        <dbReference type="Proteomes" id="UP001152803"/>
    </source>
</evidence>
<comment type="caution">
    <text evidence="4">The sequence shown here is derived from an EMBL/GenBank/DDBJ whole genome shotgun (WGS) entry which is preliminary data.</text>
</comment>
<feature type="region of interest" description="Disordered" evidence="2">
    <location>
        <begin position="215"/>
        <end position="240"/>
    </location>
</feature>
<name>A0A9Q1DHD0_CONCO</name>
<dbReference type="Pfam" id="PF12516">
    <property type="entry name" value="DUF3719"/>
    <property type="match status" value="1"/>
</dbReference>
<dbReference type="InterPro" id="IPR039630">
    <property type="entry name" value="FAM149"/>
</dbReference>
<gene>
    <name evidence="4" type="ORF">COCON_G00122960</name>
</gene>
<proteinExistence type="inferred from homology"/>
<accession>A0A9Q1DHD0</accession>
<dbReference type="PANTHER" id="PTHR31997:SF2">
    <property type="entry name" value="PROTEIN FAM149A"/>
    <property type="match status" value="1"/>
</dbReference>
<feature type="domain" description="DUF3719" evidence="3">
    <location>
        <begin position="283"/>
        <end position="336"/>
    </location>
</feature>
<dbReference type="OrthoDB" id="2134133at2759"/>
<evidence type="ECO:0000313" key="4">
    <source>
        <dbReference type="EMBL" id="KAJ8269689.1"/>
    </source>
</evidence>
<organism evidence="4 5">
    <name type="scientific">Conger conger</name>
    <name type="common">Conger eel</name>
    <name type="synonym">Muraena conger</name>
    <dbReference type="NCBI Taxonomy" id="82655"/>
    <lineage>
        <taxon>Eukaryota</taxon>
        <taxon>Metazoa</taxon>
        <taxon>Chordata</taxon>
        <taxon>Craniata</taxon>
        <taxon>Vertebrata</taxon>
        <taxon>Euteleostomi</taxon>
        <taxon>Actinopterygii</taxon>
        <taxon>Neopterygii</taxon>
        <taxon>Teleostei</taxon>
        <taxon>Anguilliformes</taxon>
        <taxon>Congridae</taxon>
        <taxon>Conger</taxon>
    </lineage>
</organism>
<dbReference type="Proteomes" id="UP001152803">
    <property type="component" value="Unassembled WGS sequence"/>
</dbReference>
<sequence length="801" mass="87458">MRVTWMKSRNKTDLLQVRLTVPCPQRRSCFPEEGALGRGGGRRRSQGGAASSRAEERHTEHRAAPARNTNTRVCASSGEPEEEPGGAGSDDSAASLGVRGVRARTDVCSDFHPEEAETRRDRRWRCAMRAGAGLGGSRTAMRREAGLPYAPILPHLHQAYTSYCQARRACEHRGLIVIGKKLHKQNPGHGYAERSAGPVPGHVTTSVVGAIEHFHSISPGSGSSRSSDGRATPLSHPASWSGIQSCTTGLSTERSSICSWRDDEFDRVNTQRVCQLFSDVDELLYEGRQSGSAAALQEECREWNGHSPHLRILGSQLEAPKQEGFEYFHRRATCSQAALAPPPDSWSESRELCIEGQRVLPTPSSIRNVLSVRSLTSVLEEEVYEAEGRIEEFFAYDAKEADEERADPRKAAGAVRSAGVPPVSPHACIRDAVTGEVFDDVWKEVVLLLEGELLHKHWESEVTDGVTHVGTSELSKVGCDSSSHILLKTLSGPVSRGSDTRSLSLWPNIIPRQAPRVSSAFQSNLNGVMTIQAKPLQQRQHGFIEKPQCELEDRLGTLMSAGKGTGRLMEPNVLSASRGASAFSQKLPTQRRLPKLSAETRPSRGHGILRGSKLSTVTEGLATPPVNAVSKQRFPAIRSDTLEQELPHTSRHIPQQRGRFLQSRVGSALHPVSVSGLPPLREPTLLLESLTRPNTTHTFRSDTPIKRSFTPLEIAYHMRTGRGPMQGEPSRIGVTGFSLGVACSTANSLSECPGTQRRPANPSSTEEEEGEGLLPLGTFHQRKAFSRIPIHCKKKLQVALS</sequence>
<reference evidence="4" key="1">
    <citation type="journal article" date="2023" name="Science">
        <title>Genome structures resolve the early diversification of teleost fishes.</title>
        <authorList>
            <person name="Parey E."/>
            <person name="Louis A."/>
            <person name="Montfort J."/>
            <person name="Bouchez O."/>
            <person name="Roques C."/>
            <person name="Iampietro C."/>
            <person name="Lluch J."/>
            <person name="Castinel A."/>
            <person name="Donnadieu C."/>
            <person name="Desvignes T."/>
            <person name="Floi Bucao C."/>
            <person name="Jouanno E."/>
            <person name="Wen M."/>
            <person name="Mejri S."/>
            <person name="Dirks R."/>
            <person name="Jansen H."/>
            <person name="Henkel C."/>
            <person name="Chen W.J."/>
            <person name="Zahm M."/>
            <person name="Cabau C."/>
            <person name="Klopp C."/>
            <person name="Thompson A.W."/>
            <person name="Robinson-Rechavi M."/>
            <person name="Braasch I."/>
            <person name="Lecointre G."/>
            <person name="Bobe J."/>
            <person name="Postlethwait J.H."/>
            <person name="Berthelot C."/>
            <person name="Roest Crollius H."/>
            <person name="Guiguen Y."/>
        </authorList>
    </citation>
    <scope>NUCLEOTIDE SEQUENCE</scope>
    <source>
        <strain evidence="4">Concon-B</strain>
    </source>
</reference>
<feature type="region of interest" description="Disordered" evidence="2">
    <location>
        <begin position="26"/>
        <end position="94"/>
    </location>
</feature>
<dbReference type="InterPro" id="IPR022194">
    <property type="entry name" value="DUF3719"/>
</dbReference>
<comment type="similarity">
    <text evidence="1">Belongs to the FAM149 family.</text>
</comment>
<evidence type="ECO:0000256" key="2">
    <source>
        <dbReference type="SAM" id="MobiDB-lite"/>
    </source>
</evidence>